<accession>A0ABN9PXR0</accession>
<reference evidence="1" key="1">
    <citation type="submission" date="2023-10" db="EMBL/GenBank/DDBJ databases">
        <authorList>
            <person name="Chen Y."/>
            <person name="Shah S."/>
            <person name="Dougan E. K."/>
            <person name="Thang M."/>
            <person name="Chan C."/>
        </authorList>
    </citation>
    <scope>NUCLEOTIDE SEQUENCE [LARGE SCALE GENOMIC DNA]</scope>
</reference>
<evidence type="ECO:0008006" key="3">
    <source>
        <dbReference type="Google" id="ProtNLM"/>
    </source>
</evidence>
<dbReference type="EMBL" id="CAUYUJ010001891">
    <property type="protein sequence ID" value="CAK0798081.1"/>
    <property type="molecule type" value="Genomic_DNA"/>
</dbReference>
<feature type="non-terminal residue" evidence="1">
    <location>
        <position position="371"/>
    </location>
</feature>
<dbReference type="Proteomes" id="UP001189429">
    <property type="component" value="Unassembled WGS sequence"/>
</dbReference>
<comment type="caution">
    <text evidence="1">The sequence shown here is derived from an EMBL/GenBank/DDBJ whole genome shotgun (WGS) entry which is preliminary data.</text>
</comment>
<name>A0ABN9PXR0_9DINO</name>
<evidence type="ECO:0000313" key="1">
    <source>
        <dbReference type="EMBL" id="CAK0798081.1"/>
    </source>
</evidence>
<evidence type="ECO:0000313" key="2">
    <source>
        <dbReference type="Proteomes" id="UP001189429"/>
    </source>
</evidence>
<organism evidence="1 2">
    <name type="scientific">Prorocentrum cordatum</name>
    <dbReference type="NCBI Taxonomy" id="2364126"/>
    <lineage>
        <taxon>Eukaryota</taxon>
        <taxon>Sar</taxon>
        <taxon>Alveolata</taxon>
        <taxon>Dinophyceae</taxon>
        <taxon>Prorocentrales</taxon>
        <taxon>Prorocentraceae</taxon>
        <taxon>Prorocentrum</taxon>
    </lineage>
</organism>
<protein>
    <recommendedName>
        <fullName evidence="3">Spindle pole body component</fullName>
    </recommendedName>
</protein>
<gene>
    <name evidence="1" type="ORF">PCOR1329_LOCUS6978</name>
</gene>
<keyword evidence="2" id="KW-1185">Reference proteome</keyword>
<sequence>MGFVAHDVEPAQTELAVAGLRFLGGPQLELPPTGKYTRRLYLAIDRFLQQGGCPGVTLERAVGHLVNHPRLMPWGLSALDHCYRFLQRYGRRDWGWFSESLATELRVLKGLVKLVDVDLAAPRAPVVFSGDSSTFGYSLSFTRASPSDILEADRLRERWRFKTAEISLAEAPGDGDRAASHAPHLAAAPGALGLDIAGVAEQSGPPRSAPSSWPRRRRAPCRVVEASDSFHALDDTWARPERWRNIVKGDWAYHNAIHLKEARVALTQLRRAARCPAVHGKRLLGLTDNLSALLAFMEGRASDFWLRLLARQAAALAIGAEIAWHLRNIEGSRNCADHDSRAADRGEVLLLSPLLGAGGAAGGPPQRPGFW</sequence>
<proteinExistence type="predicted"/>